<dbReference type="PROSITE" id="PS50949">
    <property type="entry name" value="HTH_GNTR"/>
    <property type="match status" value="1"/>
</dbReference>
<accession>A0A415EVB6</accession>
<dbReference type="EMBL" id="QRMZ01000005">
    <property type="protein sequence ID" value="RHK07236.1"/>
    <property type="molecule type" value="Genomic_DNA"/>
</dbReference>
<dbReference type="AlphaFoldDB" id="A0A415EVB6"/>
<comment type="caution">
    <text evidence="5">The sequence shown here is derived from an EMBL/GenBank/DDBJ whole genome shotgun (WGS) entry which is preliminary data.</text>
</comment>
<gene>
    <name evidence="5" type="ORF">DW084_05065</name>
</gene>
<keyword evidence="3" id="KW-0804">Transcription</keyword>
<keyword evidence="1" id="KW-0805">Transcription regulation</keyword>
<evidence type="ECO:0000259" key="4">
    <source>
        <dbReference type="PROSITE" id="PS50949"/>
    </source>
</evidence>
<proteinExistence type="predicted"/>
<dbReference type="Gene3D" id="1.10.10.10">
    <property type="entry name" value="Winged helix-like DNA-binding domain superfamily/Winged helix DNA-binding domain"/>
    <property type="match status" value="1"/>
</dbReference>
<dbReference type="Pfam" id="PF00392">
    <property type="entry name" value="GntR"/>
    <property type="match status" value="1"/>
</dbReference>
<dbReference type="InterPro" id="IPR000524">
    <property type="entry name" value="Tscrpt_reg_HTH_GntR"/>
</dbReference>
<keyword evidence="2" id="KW-0238">DNA-binding</keyword>
<dbReference type="SUPFAM" id="SSF46785">
    <property type="entry name" value="Winged helix' DNA-binding domain"/>
    <property type="match status" value="1"/>
</dbReference>
<sequence>MEETIETIVYKKIKSEILTGNIKVGEAFSEASLSKSTGYSRSPIRSALKQLEHEKLVTYKKNRGVVLREASIKELADITQICVNWLILTTEQVAAGLGSFAIDDIQQLLNEAKTYRQQMDYVNYMNKMPEVYMAIMAASPNDLLVSTYQWLSSRVISASIYKKMANPKNSPKKTLSTVQFFQTYIDHLRAEDYSQAIRCLKDYQQYANHQILYYGYL</sequence>
<evidence type="ECO:0000256" key="1">
    <source>
        <dbReference type="ARBA" id="ARBA00023015"/>
    </source>
</evidence>
<dbReference type="InterPro" id="IPR036388">
    <property type="entry name" value="WH-like_DNA-bd_sf"/>
</dbReference>
<evidence type="ECO:0000313" key="5">
    <source>
        <dbReference type="EMBL" id="RHK07236.1"/>
    </source>
</evidence>
<dbReference type="InterPro" id="IPR036390">
    <property type="entry name" value="WH_DNA-bd_sf"/>
</dbReference>
<evidence type="ECO:0000313" key="6">
    <source>
        <dbReference type="Proteomes" id="UP000286288"/>
    </source>
</evidence>
<evidence type="ECO:0000256" key="2">
    <source>
        <dbReference type="ARBA" id="ARBA00023125"/>
    </source>
</evidence>
<dbReference type="PANTHER" id="PTHR43537">
    <property type="entry name" value="TRANSCRIPTIONAL REGULATOR, GNTR FAMILY"/>
    <property type="match status" value="1"/>
</dbReference>
<dbReference type="Proteomes" id="UP000286288">
    <property type="component" value="Unassembled WGS sequence"/>
</dbReference>
<protein>
    <submittedName>
        <fullName evidence="5">GntR family transcriptional regulator</fullName>
    </submittedName>
</protein>
<reference evidence="5 6" key="1">
    <citation type="submission" date="2018-08" db="EMBL/GenBank/DDBJ databases">
        <title>A genome reference for cultivated species of the human gut microbiota.</title>
        <authorList>
            <person name="Zou Y."/>
            <person name="Xue W."/>
            <person name="Luo G."/>
        </authorList>
    </citation>
    <scope>NUCLEOTIDE SEQUENCE [LARGE SCALE GENOMIC DNA]</scope>
    <source>
        <strain evidence="5 6">AF48-16</strain>
    </source>
</reference>
<dbReference type="SMART" id="SM00345">
    <property type="entry name" value="HTH_GNTR"/>
    <property type="match status" value="1"/>
</dbReference>
<dbReference type="GO" id="GO:0003700">
    <property type="term" value="F:DNA-binding transcription factor activity"/>
    <property type="evidence" value="ECO:0007669"/>
    <property type="project" value="InterPro"/>
</dbReference>
<name>A0A415EVB6_ENTCA</name>
<dbReference type="CDD" id="cd07377">
    <property type="entry name" value="WHTH_GntR"/>
    <property type="match status" value="1"/>
</dbReference>
<evidence type="ECO:0000256" key="3">
    <source>
        <dbReference type="ARBA" id="ARBA00023163"/>
    </source>
</evidence>
<feature type="domain" description="HTH gntR-type" evidence="4">
    <location>
        <begin position="3"/>
        <end position="70"/>
    </location>
</feature>
<dbReference type="GO" id="GO:0003677">
    <property type="term" value="F:DNA binding"/>
    <property type="evidence" value="ECO:0007669"/>
    <property type="project" value="UniProtKB-KW"/>
</dbReference>
<organism evidence="5 6">
    <name type="scientific">Enterococcus casseliflavus</name>
    <name type="common">Enterococcus flavescens</name>
    <dbReference type="NCBI Taxonomy" id="37734"/>
    <lineage>
        <taxon>Bacteria</taxon>
        <taxon>Bacillati</taxon>
        <taxon>Bacillota</taxon>
        <taxon>Bacilli</taxon>
        <taxon>Lactobacillales</taxon>
        <taxon>Enterococcaceae</taxon>
        <taxon>Enterococcus</taxon>
    </lineage>
</organism>
<dbReference type="PANTHER" id="PTHR43537:SF5">
    <property type="entry name" value="UXU OPERON TRANSCRIPTIONAL REGULATOR"/>
    <property type="match status" value="1"/>
</dbReference>